<gene>
    <name evidence="12" type="ORF">DEJ48_04665</name>
</gene>
<dbReference type="InterPro" id="IPR050482">
    <property type="entry name" value="Sensor_HK_TwoCompSys"/>
</dbReference>
<keyword evidence="4" id="KW-0808">Transferase</keyword>
<keyword evidence="10" id="KW-0812">Transmembrane</keyword>
<evidence type="ECO:0000256" key="10">
    <source>
        <dbReference type="SAM" id="Phobius"/>
    </source>
</evidence>
<dbReference type="GO" id="GO:0046983">
    <property type="term" value="F:protein dimerization activity"/>
    <property type="evidence" value="ECO:0007669"/>
    <property type="project" value="InterPro"/>
</dbReference>
<sequence>MSRPESPLPQPRAGPLSQAHTAISARLRAASFARDSNPHEWTLAITLITVIVAAFSLLLRAQSEQRVRDLDDLRSAERRELARELHDVVAHHVTGIVVQTKAARFAAQDPGEVARNPGETAAVLERIEREATEALGAMRRLVAVMRRADPGRPATTAPGVTAVVRIVRRDVSVALNCSSIYGEEKSFSFPPASTTLRVGRRRALRLKGQSPLTKRPIRLRPGARGARPKKLRLPAYLPAYLHRGTAAWFLTKRAVTQPLGLLTLYQTRFPLTG</sequence>
<evidence type="ECO:0000256" key="2">
    <source>
        <dbReference type="ARBA" id="ARBA00012438"/>
    </source>
</evidence>
<dbReference type="EMBL" id="CP029192">
    <property type="protein sequence ID" value="QES32786.1"/>
    <property type="molecule type" value="Genomic_DNA"/>
</dbReference>
<dbReference type="GO" id="GO:0000155">
    <property type="term" value="F:phosphorelay sensor kinase activity"/>
    <property type="evidence" value="ECO:0007669"/>
    <property type="project" value="InterPro"/>
</dbReference>
<keyword evidence="5" id="KW-0547">Nucleotide-binding</keyword>
<dbReference type="Pfam" id="PF07730">
    <property type="entry name" value="HisKA_3"/>
    <property type="match status" value="1"/>
</dbReference>
<evidence type="ECO:0000256" key="7">
    <source>
        <dbReference type="ARBA" id="ARBA00022840"/>
    </source>
</evidence>
<keyword evidence="10" id="KW-0472">Membrane</keyword>
<evidence type="ECO:0000259" key="11">
    <source>
        <dbReference type="Pfam" id="PF07730"/>
    </source>
</evidence>
<reference evidence="12 13" key="1">
    <citation type="submission" date="2018-05" db="EMBL/GenBank/DDBJ databases">
        <title>Streptomyces venezuelae.</title>
        <authorList>
            <person name="Kim W."/>
            <person name="Lee N."/>
            <person name="Cho B.-K."/>
        </authorList>
    </citation>
    <scope>NUCLEOTIDE SEQUENCE [LARGE SCALE GENOMIC DNA]</scope>
    <source>
        <strain evidence="12 13">ATCC 14584</strain>
    </source>
</reference>
<proteinExistence type="predicted"/>
<evidence type="ECO:0000256" key="9">
    <source>
        <dbReference type="SAM" id="MobiDB-lite"/>
    </source>
</evidence>
<keyword evidence="3" id="KW-0597">Phosphoprotein</keyword>
<evidence type="ECO:0000256" key="5">
    <source>
        <dbReference type="ARBA" id="ARBA00022741"/>
    </source>
</evidence>
<dbReference type="OrthoDB" id="227596at2"/>
<dbReference type="EC" id="2.7.13.3" evidence="2"/>
<dbReference type="PANTHER" id="PTHR24421">
    <property type="entry name" value="NITRATE/NITRITE SENSOR PROTEIN NARX-RELATED"/>
    <property type="match status" value="1"/>
</dbReference>
<evidence type="ECO:0000256" key="6">
    <source>
        <dbReference type="ARBA" id="ARBA00022777"/>
    </source>
</evidence>
<dbReference type="GO" id="GO:0016020">
    <property type="term" value="C:membrane"/>
    <property type="evidence" value="ECO:0007669"/>
    <property type="project" value="InterPro"/>
</dbReference>
<dbReference type="Gene3D" id="1.20.5.1930">
    <property type="match status" value="1"/>
</dbReference>
<keyword evidence="6" id="KW-0418">Kinase</keyword>
<feature type="compositionally biased region" description="Pro residues" evidence="9">
    <location>
        <begin position="1"/>
        <end position="12"/>
    </location>
</feature>
<dbReference type="PANTHER" id="PTHR24421:SF10">
    <property type="entry name" value="NITRATE_NITRITE SENSOR PROTEIN NARQ"/>
    <property type="match status" value="1"/>
</dbReference>
<keyword evidence="7" id="KW-0067">ATP-binding</keyword>
<accession>A0A5P2BQM3</accession>
<feature type="region of interest" description="Disordered" evidence="9">
    <location>
        <begin position="1"/>
        <end position="20"/>
    </location>
</feature>
<organism evidence="12 13">
    <name type="scientific">Streptomyces venezuelae</name>
    <dbReference type="NCBI Taxonomy" id="54571"/>
    <lineage>
        <taxon>Bacteria</taxon>
        <taxon>Bacillati</taxon>
        <taxon>Actinomycetota</taxon>
        <taxon>Actinomycetes</taxon>
        <taxon>Kitasatosporales</taxon>
        <taxon>Streptomycetaceae</taxon>
        <taxon>Streptomyces</taxon>
    </lineage>
</organism>
<dbReference type="Proteomes" id="UP000322927">
    <property type="component" value="Chromosome"/>
</dbReference>
<keyword evidence="10" id="KW-1133">Transmembrane helix</keyword>
<dbReference type="AlphaFoldDB" id="A0A5P2BQM3"/>
<evidence type="ECO:0000256" key="3">
    <source>
        <dbReference type="ARBA" id="ARBA00022553"/>
    </source>
</evidence>
<evidence type="ECO:0000313" key="12">
    <source>
        <dbReference type="EMBL" id="QES32786.1"/>
    </source>
</evidence>
<dbReference type="InterPro" id="IPR011712">
    <property type="entry name" value="Sig_transdc_His_kin_sub3_dim/P"/>
</dbReference>
<name>A0A5P2BQM3_STRVZ</name>
<comment type="catalytic activity">
    <reaction evidence="1">
        <text>ATP + protein L-histidine = ADP + protein N-phospho-L-histidine.</text>
        <dbReference type="EC" id="2.7.13.3"/>
    </reaction>
</comment>
<evidence type="ECO:0000256" key="8">
    <source>
        <dbReference type="ARBA" id="ARBA00023012"/>
    </source>
</evidence>
<protein>
    <recommendedName>
        <fullName evidence="2">histidine kinase</fullName>
        <ecNumber evidence="2">2.7.13.3</ecNumber>
    </recommendedName>
</protein>
<evidence type="ECO:0000256" key="4">
    <source>
        <dbReference type="ARBA" id="ARBA00022679"/>
    </source>
</evidence>
<keyword evidence="8" id="KW-0902">Two-component regulatory system</keyword>
<feature type="domain" description="Signal transduction histidine kinase subgroup 3 dimerisation and phosphoacceptor" evidence="11">
    <location>
        <begin position="77"/>
        <end position="148"/>
    </location>
</feature>
<feature type="transmembrane region" description="Helical" evidence="10">
    <location>
        <begin position="41"/>
        <end position="59"/>
    </location>
</feature>
<evidence type="ECO:0000313" key="13">
    <source>
        <dbReference type="Proteomes" id="UP000322927"/>
    </source>
</evidence>
<evidence type="ECO:0000256" key="1">
    <source>
        <dbReference type="ARBA" id="ARBA00000085"/>
    </source>
</evidence>
<dbReference type="GO" id="GO:0005524">
    <property type="term" value="F:ATP binding"/>
    <property type="evidence" value="ECO:0007669"/>
    <property type="project" value="UniProtKB-KW"/>
</dbReference>